<evidence type="ECO:0000256" key="2">
    <source>
        <dbReference type="ARBA" id="ARBA00004818"/>
    </source>
</evidence>
<dbReference type="PANTHER" id="PTHR43434">
    <property type="entry name" value="PHOSPHOGLYCOLATE PHOSPHATASE"/>
    <property type="match status" value="1"/>
</dbReference>
<dbReference type="SUPFAM" id="SSF56784">
    <property type="entry name" value="HAD-like"/>
    <property type="match status" value="1"/>
</dbReference>
<dbReference type="STRING" id="195913.SAMN04488004_11515"/>
<protein>
    <recommendedName>
        <fullName evidence="4">phosphoglycolate phosphatase</fullName>
        <ecNumber evidence="4">3.1.3.18</ecNumber>
    </recommendedName>
</protein>
<accession>A0A1I4H0J2</accession>
<dbReference type="Pfam" id="PF00702">
    <property type="entry name" value="Hydrolase"/>
    <property type="match status" value="1"/>
</dbReference>
<comment type="similarity">
    <text evidence="3">Belongs to the HAD-like hydrolase superfamily. CbbY/CbbZ/Gph/YieH family.</text>
</comment>
<dbReference type="Gene3D" id="1.10.150.240">
    <property type="entry name" value="Putative phosphatase, domain 2"/>
    <property type="match status" value="1"/>
</dbReference>
<dbReference type="InterPro" id="IPR023198">
    <property type="entry name" value="PGP-like_dom2"/>
</dbReference>
<organism evidence="5 6">
    <name type="scientific">Loktanella salsilacus</name>
    <dbReference type="NCBI Taxonomy" id="195913"/>
    <lineage>
        <taxon>Bacteria</taxon>
        <taxon>Pseudomonadati</taxon>
        <taxon>Pseudomonadota</taxon>
        <taxon>Alphaproteobacteria</taxon>
        <taxon>Rhodobacterales</taxon>
        <taxon>Roseobacteraceae</taxon>
        <taxon>Loktanella</taxon>
    </lineage>
</organism>
<dbReference type="InterPro" id="IPR036412">
    <property type="entry name" value="HAD-like_sf"/>
</dbReference>
<evidence type="ECO:0000256" key="4">
    <source>
        <dbReference type="ARBA" id="ARBA00013078"/>
    </source>
</evidence>
<dbReference type="Gene3D" id="3.40.50.1000">
    <property type="entry name" value="HAD superfamily/HAD-like"/>
    <property type="match status" value="1"/>
</dbReference>
<dbReference type="GO" id="GO:0006281">
    <property type="term" value="P:DNA repair"/>
    <property type="evidence" value="ECO:0007669"/>
    <property type="project" value="TreeGrafter"/>
</dbReference>
<evidence type="ECO:0000313" key="6">
    <source>
        <dbReference type="Proteomes" id="UP000199550"/>
    </source>
</evidence>
<dbReference type="InterPro" id="IPR023214">
    <property type="entry name" value="HAD_sf"/>
</dbReference>
<dbReference type="InterPro" id="IPR006439">
    <property type="entry name" value="HAD-SF_hydro_IA"/>
</dbReference>
<dbReference type="CDD" id="cd01427">
    <property type="entry name" value="HAD_like"/>
    <property type="match status" value="1"/>
</dbReference>
<dbReference type="EMBL" id="FOTF01000015">
    <property type="protein sequence ID" value="SFL35127.1"/>
    <property type="molecule type" value="Genomic_DNA"/>
</dbReference>
<proteinExistence type="inferred from homology"/>
<dbReference type="NCBIfam" id="TIGR01549">
    <property type="entry name" value="HAD-SF-IA-v1"/>
    <property type="match status" value="1"/>
</dbReference>
<sequence length="236" mass="24630">MQPKGPIKGLIFDKDGTLFDFNATWGAVVRTLLVAEAGGDPALITSLAQALGYDLTHNRFHPGSVVIAEPTYVVAEVIAGLTAQTDLQALTDRMNEISAGVPQVPAADLQVLMAQLRAQGHTLGVVTNDAESPAMRHLEDALIVDEMAFVAGYDSGFGAKPAPGQLLAFCKATGLDPAHCAMIGDSTHDLEAGQAAGMVCIGVLTGPASFDDLTPQADVVLNSIADLPDWLASRRL</sequence>
<dbReference type="RefSeq" id="WP_245754248.1">
    <property type="nucleotide sequence ID" value="NZ_FOTF01000015.1"/>
</dbReference>
<comment type="pathway">
    <text evidence="2">Organic acid metabolism; glycolate biosynthesis; glycolate from 2-phosphoglycolate: step 1/1.</text>
</comment>
<gene>
    <name evidence="5" type="ORF">SAMN04488004_11515</name>
</gene>
<name>A0A1I4H0J2_9RHOB</name>
<evidence type="ECO:0000256" key="3">
    <source>
        <dbReference type="ARBA" id="ARBA00006171"/>
    </source>
</evidence>
<dbReference type="InterPro" id="IPR050155">
    <property type="entry name" value="HAD-like_hydrolase_sf"/>
</dbReference>
<evidence type="ECO:0000313" key="5">
    <source>
        <dbReference type="EMBL" id="SFL35127.1"/>
    </source>
</evidence>
<dbReference type="PANTHER" id="PTHR43434:SF1">
    <property type="entry name" value="PHOSPHOGLYCOLATE PHOSPHATASE"/>
    <property type="match status" value="1"/>
</dbReference>
<dbReference type="GO" id="GO:0008967">
    <property type="term" value="F:phosphoglycolate phosphatase activity"/>
    <property type="evidence" value="ECO:0007669"/>
    <property type="project" value="UniProtKB-EC"/>
</dbReference>
<dbReference type="SFLD" id="SFLDG01129">
    <property type="entry name" value="C1.5:_HAD__Beta-PGM__Phosphata"/>
    <property type="match status" value="1"/>
</dbReference>
<dbReference type="SFLD" id="SFLDS00003">
    <property type="entry name" value="Haloacid_Dehalogenase"/>
    <property type="match status" value="1"/>
</dbReference>
<dbReference type="Proteomes" id="UP000199550">
    <property type="component" value="Unassembled WGS sequence"/>
</dbReference>
<dbReference type="AlphaFoldDB" id="A0A1I4H0J2"/>
<dbReference type="EC" id="3.1.3.18" evidence="4"/>
<keyword evidence="6" id="KW-1185">Reference proteome</keyword>
<comment type="catalytic activity">
    <reaction evidence="1">
        <text>2-phosphoglycolate + H2O = glycolate + phosphate</text>
        <dbReference type="Rhea" id="RHEA:14369"/>
        <dbReference type="ChEBI" id="CHEBI:15377"/>
        <dbReference type="ChEBI" id="CHEBI:29805"/>
        <dbReference type="ChEBI" id="CHEBI:43474"/>
        <dbReference type="ChEBI" id="CHEBI:58033"/>
        <dbReference type="EC" id="3.1.3.18"/>
    </reaction>
</comment>
<evidence type="ECO:0000256" key="1">
    <source>
        <dbReference type="ARBA" id="ARBA00000830"/>
    </source>
</evidence>
<reference evidence="5 6" key="1">
    <citation type="submission" date="2016-10" db="EMBL/GenBank/DDBJ databases">
        <authorList>
            <person name="de Groot N.N."/>
        </authorList>
    </citation>
    <scope>NUCLEOTIDE SEQUENCE [LARGE SCALE GENOMIC DNA]</scope>
    <source>
        <strain evidence="5 6">DSM 16199</strain>
    </source>
</reference>